<reference evidence="1" key="1">
    <citation type="journal article" date="2020" name="mSystems">
        <title>Genome- and Community-Level Interaction Insights into Carbon Utilization and Element Cycling Functions of Hydrothermarchaeota in Hydrothermal Sediment.</title>
        <authorList>
            <person name="Zhou Z."/>
            <person name="Liu Y."/>
            <person name="Xu W."/>
            <person name="Pan J."/>
            <person name="Luo Z.H."/>
            <person name="Li M."/>
        </authorList>
    </citation>
    <scope>NUCLEOTIDE SEQUENCE [LARGE SCALE GENOMIC DNA]</scope>
    <source>
        <strain evidence="1">SpSt-413</strain>
    </source>
</reference>
<gene>
    <name evidence="1" type="ORF">ENR59_03705</name>
</gene>
<accession>A0A7C3WGT7</accession>
<dbReference type="EMBL" id="DSRP01000258">
    <property type="protein sequence ID" value="HGG92038.1"/>
    <property type="molecule type" value="Genomic_DNA"/>
</dbReference>
<organism evidence="1">
    <name type="scientific">Fundidesulfovibrio putealis</name>
    <dbReference type="NCBI Taxonomy" id="270496"/>
    <lineage>
        <taxon>Bacteria</taxon>
        <taxon>Pseudomonadati</taxon>
        <taxon>Thermodesulfobacteriota</taxon>
        <taxon>Desulfovibrionia</taxon>
        <taxon>Desulfovibrionales</taxon>
        <taxon>Desulfovibrionaceae</taxon>
        <taxon>Fundidesulfovibrio</taxon>
    </lineage>
</organism>
<protein>
    <submittedName>
        <fullName evidence="1">Uncharacterized protein</fullName>
    </submittedName>
</protein>
<name>A0A7C3WGT7_9BACT</name>
<evidence type="ECO:0000313" key="1">
    <source>
        <dbReference type="EMBL" id="HGG92038.1"/>
    </source>
</evidence>
<sequence length="580" mass="68400">MSFTWENAFEKATGPRGLAGRARALKSGNLMELKDFLDLTHIKHALLKPYFELPSYPVVENRELLPSFEVDLFEYKELPGFSMVVLPRQLAYFQEIFQYDVLHSPDDLPVHDVRQRPDLPETTRLNNLNSLTLRIPRHAQEQFRQHFAQTDITALENYPELQDTLLNMERAHVLALNSRGRFHLAGVYSSFPSYLDTELKHFGQRIGKFKPGDDALYERNRLFVYQFLMELYGFPIVSERRTSAAMFARRLFRSGENFMVRVLGQSDRTLTSIYSHPEARHYPRVEKLALVSVHEHFKDTVKLLREGGYFVDPDRRVVILRVTYNQHKYDPDNVRQDRALSVVRQEVIHPLTGEVAGGLNIIKDSYSMFLRLNDIVRGEYHGRIVFKRHEIVEGTDTDQNRLKFLHSWLTKHQRRIISYSDDFYANVVKVLDGYLLSPDNYERFTSMRALHQEVWSKYSYIQQARKVKILEDLQNRRSKGQRLSYLAMLNQFTAILSDLRFEMVNYFDELVERVIRMAETILQDRYLRKNFVNRKDEDLSAYGLQLKKMYGRLVSLIDEFERIRKLRTEPPRPQTSIITL</sequence>
<dbReference type="AlphaFoldDB" id="A0A7C3WGT7"/>
<proteinExistence type="predicted"/>
<comment type="caution">
    <text evidence="1">The sequence shown here is derived from an EMBL/GenBank/DDBJ whole genome shotgun (WGS) entry which is preliminary data.</text>
</comment>